<dbReference type="OMA" id="DQHHIWH"/>
<protein>
    <submittedName>
        <fullName evidence="4 5">Protein crossbronx-like</fullName>
    </submittedName>
</protein>
<dbReference type="OrthoDB" id="5596422at2759"/>
<evidence type="ECO:0000313" key="3">
    <source>
        <dbReference type="Proteomes" id="UP001652680"/>
    </source>
</evidence>
<dbReference type="AlphaFoldDB" id="A0A6P4FFQ2"/>
<evidence type="ECO:0000313" key="4">
    <source>
        <dbReference type="RefSeq" id="XP_016986202.1"/>
    </source>
</evidence>
<proteinExistence type="predicted"/>
<dbReference type="SUPFAM" id="SSF54495">
    <property type="entry name" value="UBC-like"/>
    <property type="match status" value="1"/>
</dbReference>
<dbReference type="Proteomes" id="UP001652680">
    <property type="component" value="Unassembled WGS sequence"/>
</dbReference>
<dbReference type="InterPro" id="IPR000608">
    <property type="entry name" value="UBC"/>
</dbReference>
<dbReference type="RefSeq" id="XP_016986202.1">
    <property type="nucleotide sequence ID" value="XM_017130713.1"/>
</dbReference>
<dbReference type="GeneID" id="108049508"/>
<evidence type="ECO:0000259" key="1">
    <source>
        <dbReference type="PROSITE" id="PS50127"/>
    </source>
</evidence>
<reference evidence="2" key="3">
    <citation type="submission" date="2025-05" db="UniProtKB">
        <authorList>
            <consortium name="EnsemblMetazoa"/>
        </authorList>
    </citation>
    <scope>IDENTIFICATION</scope>
</reference>
<accession>A0A6P4FFQ2</accession>
<keyword evidence="3" id="KW-1185">Reference proteome</keyword>
<organism evidence="5">
    <name type="scientific">Drosophila rhopaloa</name>
    <name type="common">Fruit fly</name>
    <dbReference type="NCBI Taxonomy" id="1041015"/>
    <lineage>
        <taxon>Eukaryota</taxon>
        <taxon>Metazoa</taxon>
        <taxon>Ecdysozoa</taxon>
        <taxon>Arthropoda</taxon>
        <taxon>Hexapoda</taxon>
        <taxon>Insecta</taxon>
        <taxon>Pterygota</taxon>
        <taxon>Neoptera</taxon>
        <taxon>Endopterygota</taxon>
        <taxon>Diptera</taxon>
        <taxon>Brachycera</taxon>
        <taxon>Muscomorpha</taxon>
        <taxon>Ephydroidea</taxon>
        <taxon>Drosophilidae</taxon>
        <taxon>Drosophila</taxon>
        <taxon>Sophophora</taxon>
    </lineage>
</organism>
<dbReference type="EnsemblMetazoa" id="XM_017130714.2">
    <property type="protein sequence ID" value="XP_016986203.1"/>
    <property type="gene ID" value="LOC108049508"/>
</dbReference>
<evidence type="ECO:0000313" key="2">
    <source>
        <dbReference type="EnsemblMetazoa" id="XP_016986202.1"/>
    </source>
</evidence>
<dbReference type="InterPro" id="IPR016135">
    <property type="entry name" value="UBQ-conjugating_enzyme/RWD"/>
</dbReference>
<name>A0A6P4FFQ2_DRORH</name>
<dbReference type="Pfam" id="PF00179">
    <property type="entry name" value="UQ_con"/>
    <property type="match status" value="1"/>
</dbReference>
<dbReference type="RefSeq" id="XP_016986203.1">
    <property type="nucleotide sequence ID" value="XM_017130714.1"/>
</dbReference>
<sequence length="263" mass="30266">MWYSTEGKEEIALINQGYRLLAEYNLVKEELKNIYAIPSYASGLCWFGVIFVHGGIYAGSVFRFSIVLPDNFPEDVILPTVVFSSVVIHPHVCPETNTLDLSPFFKEWRKDQHHIWHILRYIQAIFADPEGSLCTGPAGDLVVMDEVVNMEALNLLAKSRTEYIKRVQERAIFSQLHIYDQPHTDDSHYIILEPYCPERHIKFMDHLNSPSWKEATSVDCSSPSEFLGHIDSSRELDEEEVTHLEKLQHGQNMESQREETVVS</sequence>
<dbReference type="Gene3D" id="3.10.110.10">
    <property type="entry name" value="Ubiquitin Conjugating Enzyme"/>
    <property type="match status" value="1"/>
</dbReference>
<dbReference type="EnsemblMetazoa" id="XM_017130713.1">
    <property type="protein sequence ID" value="XP_016986202.1"/>
    <property type="gene ID" value="LOC108049508"/>
</dbReference>
<dbReference type="SMART" id="SM00212">
    <property type="entry name" value="UBCc"/>
    <property type="match status" value="1"/>
</dbReference>
<feature type="domain" description="UBC core" evidence="1">
    <location>
        <begin position="15"/>
        <end position="176"/>
    </location>
</feature>
<gene>
    <name evidence="4 5" type="primary">LOC108049508</name>
    <name evidence="2" type="synonym">108049508</name>
</gene>
<reference evidence="3" key="1">
    <citation type="journal article" date="2021" name="Elife">
        <title>Highly contiguous assemblies of 101 drosophilid genomes.</title>
        <authorList>
            <person name="Kim B.Y."/>
            <person name="Wang J.R."/>
            <person name="Miller D.E."/>
            <person name="Barmina O."/>
            <person name="Delaney E."/>
            <person name="Thompson A."/>
            <person name="Comeault A.A."/>
            <person name="Peede D."/>
            <person name="D'Agostino E.R."/>
            <person name="Pelaez J."/>
            <person name="Aguilar J.M."/>
            <person name="Haji D."/>
            <person name="Matsunaga T."/>
            <person name="Armstrong E.E."/>
            <person name="Zych M."/>
            <person name="Ogawa Y."/>
            <person name="Stamenkovic-Radak M."/>
            <person name="Jelic M."/>
            <person name="Veselinovic M.S."/>
            <person name="Tanaskovic M."/>
            <person name="Eric P."/>
            <person name="Gao J.J."/>
            <person name="Katoh T.K."/>
            <person name="Toda M.J."/>
            <person name="Watabe H."/>
            <person name="Watada M."/>
            <person name="Davis J.S."/>
            <person name="Moyle L.C."/>
            <person name="Manoli G."/>
            <person name="Bertolini E."/>
            <person name="Kostal V."/>
            <person name="Hawley R.S."/>
            <person name="Takahashi A."/>
            <person name="Jones C.D."/>
            <person name="Price D.K."/>
            <person name="Whiteman N."/>
            <person name="Kopp A."/>
            <person name="Matute D.R."/>
            <person name="Petrov D.A."/>
        </authorList>
    </citation>
    <scope>NUCLEOTIDE SEQUENCE [LARGE SCALE GENOMIC DNA]</scope>
</reference>
<dbReference type="CDD" id="cd23814">
    <property type="entry name" value="UEV_AKTIP"/>
    <property type="match status" value="1"/>
</dbReference>
<dbReference type="PROSITE" id="PS50127">
    <property type="entry name" value="UBC_2"/>
    <property type="match status" value="1"/>
</dbReference>
<reference evidence="4 5" key="2">
    <citation type="submission" date="2025-04" db="UniProtKB">
        <authorList>
            <consortium name="RefSeq"/>
        </authorList>
    </citation>
    <scope>IDENTIFICATION</scope>
</reference>
<evidence type="ECO:0000313" key="5">
    <source>
        <dbReference type="RefSeq" id="XP_016986203.1"/>
    </source>
</evidence>